<dbReference type="PROSITE" id="PS00675">
    <property type="entry name" value="SIGMA54_INTERACT_1"/>
    <property type="match status" value="1"/>
</dbReference>
<feature type="modified residue" description="4-aspartylphosphate" evidence="16">
    <location>
        <position position="52"/>
    </location>
</feature>
<dbReference type="RefSeq" id="WP_076347114.1">
    <property type="nucleotide sequence ID" value="NZ_CP019082.1"/>
</dbReference>
<evidence type="ECO:0000256" key="10">
    <source>
        <dbReference type="ARBA" id="ARBA00023125"/>
    </source>
</evidence>
<dbReference type="SMART" id="SM00382">
    <property type="entry name" value="AAA"/>
    <property type="match status" value="1"/>
</dbReference>
<dbReference type="FunFam" id="3.40.50.300:FF:000006">
    <property type="entry name" value="DNA-binding transcriptional regulator NtrC"/>
    <property type="match status" value="1"/>
</dbReference>
<dbReference type="SUPFAM" id="SSF52540">
    <property type="entry name" value="P-loop containing nucleoside triphosphate hydrolases"/>
    <property type="match status" value="1"/>
</dbReference>
<evidence type="ECO:0000256" key="1">
    <source>
        <dbReference type="ARBA" id="ARBA00004496"/>
    </source>
</evidence>
<evidence type="ECO:0000256" key="9">
    <source>
        <dbReference type="ARBA" id="ARBA00023015"/>
    </source>
</evidence>
<dbReference type="GO" id="GO:0000160">
    <property type="term" value="P:phosphorelay signal transduction system"/>
    <property type="evidence" value="ECO:0007669"/>
    <property type="project" value="UniProtKB-KW"/>
</dbReference>
<feature type="domain" description="Response regulatory" evidence="18">
    <location>
        <begin position="3"/>
        <end position="117"/>
    </location>
</feature>
<evidence type="ECO:0000256" key="16">
    <source>
        <dbReference type="PROSITE-ProRule" id="PRU00169"/>
    </source>
</evidence>
<evidence type="ECO:0000256" key="15">
    <source>
        <dbReference type="ARBA" id="ARBA00031910"/>
    </source>
</evidence>
<dbReference type="Gene3D" id="3.40.50.2300">
    <property type="match status" value="1"/>
</dbReference>
<feature type="domain" description="Sigma-54 factor interaction" evidence="17">
    <location>
        <begin position="142"/>
        <end position="371"/>
    </location>
</feature>
<keyword evidence="11" id="KW-0010">Activator</keyword>
<keyword evidence="9" id="KW-0805">Transcription regulation</keyword>
<evidence type="ECO:0000256" key="13">
    <source>
        <dbReference type="ARBA" id="ARBA00023231"/>
    </source>
</evidence>
<dbReference type="InterPro" id="IPR009057">
    <property type="entry name" value="Homeodomain-like_sf"/>
</dbReference>
<dbReference type="Pfam" id="PF00072">
    <property type="entry name" value="Response_reg"/>
    <property type="match status" value="1"/>
</dbReference>
<evidence type="ECO:0000259" key="17">
    <source>
        <dbReference type="PROSITE" id="PS50045"/>
    </source>
</evidence>
<dbReference type="SUPFAM" id="SSF46689">
    <property type="entry name" value="Homeodomain-like"/>
    <property type="match status" value="1"/>
</dbReference>
<evidence type="ECO:0000256" key="11">
    <source>
        <dbReference type="ARBA" id="ARBA00023159"/>
    </source>
</evidence>
<evidence type="ECO:0000256" key="14">
    <source>
        <dbReference type="ARBA" id="ARBA00029881"/>
    </source>
</evidence>
<dbReference type="InterPro" id="IPR027417">
    <property type="entry name" value="P-loop_NTPase"/>
</dbReference>
<dbReference type="InterPro" id="IPR025662">
    <property type="entry name" value="Sigma_54_int_dom_ATP-bd_1"/>
</dbReference>
<dbReference type="STRING" id="1387353.BSF38_03139"/>
<dbReference type="SMART" id="SM00448">
    <property type="entry name" value="REC"/>
    <property type="match status" value="1"/>
</dbReference>
<keyword evidence="4" id="KW-0678">Repressor</keyword>
<dbReference type="EMBL" id="CP019082">
    <property type="protein sequence ID" value="APW61617.1"/>
    <property type="molecule type" value="Genomic_DNA"/>
</dbReference>
<name>A0A1U7CRP4_9BACT</name>
<dbReference type="Gene3D" id="3.40.50.300">
    <property type="entry name" value="P-loop containing nucleotide triphosphate hydrolases"/>
    <property type="match status" value="1"/>
</dbReference>
<proteinExistence type="predicted"/>
<evidence type="ECO:0000256" key="4">
    <source>
        <dbReference type="ARBA" id="ARBA00022491"/>
    </source>
</evidence>
<dbReference type="Pfam" id="PF02954">
    <property type="entry name" value="HTH_8"/>
    <property type="match status" value="1"/>
</dbReference>
<keyword evidence="6" id="KW-0547">Nucleotide-binding</keyword>
<dbReference type="KEGG" id="pbor:BSF38_03139"/>
<dbReference type="InterPro" id="IPR058031">
    <property type="entry name" value="AAA_lid_NorR"/>
</dbReference>
<evidence type="ECO:0000256" key="3">
    <source>
        <dbReference type="ARBA" id="ARBA00022490"/>
    </source>
</evidence>
<keyword evidence="10" id="KW-0238">DNA-binding</keyword>
<sequence>MAKLLVIDDEPSILHAFRRAFGNDDDEVLTAADGAEGLALVESQRPEAVVLDLNLPDMHGMEVFRNIRRIDARIPVIFVTGHGTTETAIEAMKEGAFDYLLKPLKVAHVRELVERAAEICRLSREPALVADESPPQGRTDVLVGRSPAMQEVYKAIGRVAPQDIAVLILGESGTGKELIARAIYQHSHRSQGAFLAVNCAAIPEALLESELFGHEKGAFTGADRTRIGKFEQCNGGTLFLDEIGDMTALTQAKVLRVLQDGAFERVGGNTTIRSNVRVIAATNRDLPRMAASGEFREDLYYRLGVFTISLPALRSRPEDVPLLVEHFLRRFSPELGKDVYQASPEALEVMSRYPWPGNIRELQSVLKWALLKAQGPVLLADFLPASVRSGEPRDESPPLLSSTKTEAGLDWDAFIENRLLSDSENLYAESLALMERSLLTRVLRHTDGNQVQAARILGITRGSLRTKIRALGLRIERSVWSHDDQPGP</sequence>
<evidence type="ECO:0000259" key="18">
    <source>
        <dbReference type="PROSITE" id="PS50110"/>
    </source>
</evidence>
<dbReference type="Pfam" id="PF00158">
    <property type="entry name" value="Sigma54_activat"/>
    <property type="match status" value="1"/>
</dbReference>
<protein>
    <recommendedName>
        <fullName evidence="2">DNA-binding transcriptional regulator NtrC</fullName>
    </recommendedName>
    <alternativeName>
        <fullName evidence="14">Nitrogen regulation protein NR(I)</fullName>
    </alternativeName>
    <alternativeName>
        <fullName evidence="15">Nitrogen regulator I</fullName>
    </alternativeName>
</protein>
<dbReference type="InterPro" id="IPR003593">
    <property type="entry name" value="AAA+_ATPase"/>
</dbReference>
<reference evidence="20" key="1">
    <citation type="submission" date="2016-12" db="EMBL/GenBank/DDBJ databases">
        <title>Comparative genomics of four Isosphaeraceae planctomycetes: a common pool of plasmids and glycoside hydrolase genes.</title>
        <authorList>
            <person name="Ivanova A."/>
        </authorList>
    </citation>
    <scope>NUCLEOTIDE SEQUENCE [LARGE SCALE GENOMIC DNA]</scope>
    <source>
        <strain evidence="20">PX4</strain>
    </source>
</reference>
<keyword evidence="12" id="KW-0804">Transcription</keyword>
<dbReference type="PROSITE" id="PS50110">
    <property type="entry name" value="RESPONSE_REGULATORY"/>
    <property type="match status" value="1"/>
</dbReference>
<dbReference type="OrthoDB" id="9803970at2"/>
<evidence type="ECO:0000313" key="20">
    <source>
        <dbReference type="Proteomes" id="UP000186309"/>
    </source>
</evidence>
<keyword evidence="7" id="KW-0067">ATP-binding</keyword>
<dbReference type="InterPro" id="IPR002078">
    <property type="entry name" value="Sigma_54_int"/>
</dbReference>
<dbReference type="SUPFAM" id="SSF52172">
    <property type="entry name" value="CheY-like"/>
    <property type="match status" value="1"/>
</dbReference>
<dbReference type="Gene3D" id="1.10.8.60">
    <property type="match status" value="1"/>
</dbReference>
<keyword evidence="8" id="KW-0902">Two-component regulatory system</keyword>
<dbReference type="GO" id="GO:0005524">
    <property type="term" value="F:ATP binding"/>
    <property type="evidence" value="ECO:0007669"/>
    <property type="project" value="UniProtKB-KW"/>
</dbReference>
<dbReference type="InterPro" id="IPR002197">
    <property type="entry name" value="HTH_Fis"/>
</dbReference>
<keyword evidence="5 16" id="KW-0597">Phosphoprotein</keyword>
<dbReference type="PANTHER" id="PTHR32071">
    <property type="entry name" value="TRANSCRIPTIONAL REGULATORY PROTEIN"/>
    <property type="match status" value="1"/>
</dbReference>
<dbReference type="GO" id="GO:0005737">
    <property type="term" value="C:cytoplasm"/>
    <property type="evidence" value="ECO:0007669"/>
    <property type="project" value="UniProtKB-SubCell"/>
</dbReference>
<dbReference type="GO" id="GO:0006355">
    <property type="term" value="P:regulation of DNA-templated transcription"/>
    <property type="evidence" value="ECO:0007669"/>
    <property type="project" value="InterPro"/>
</dbReference>
<evidence type="ECO:0000256" key="6">
    <source>
        <dbReference type="ARBA" id="ARBA00022741"/>
    </source>
</evidence>
<dbReference type="AlphaFoldDB" id="A0A1U7CRP4"/>
<keyword evidence="3" id="KW-0963">Cytoplasm</keyword>
<accession>A0A1U7CRP4</accession>
<dbReference type="InterPro" id="IPR001789">
    <property type="entry name" value="Sig_transdc_resp-reg_receiver"/>
</dbReference>
<dbReference type="InterPro" id="IPR011006">
    <property type="entry name" value="CheY-like_superfamily"/>
</dbReference>
<dbReference type="Gene3D" id="1.10.10.60">
    <property type="entry name" value="Homeodomain-like"/>
    <property type="match status" value="1"/>
</dbReference>
<dbReference type="PROSITE" id="PS50045">
    <property type="entry name" value="SIGMA54_INTERACT_4"/>
    <property type="match status" value="1"/>
</dbReference>
<evidence type="ECO:0000256" key="7">
    <source>
        <dbReference type="ARBA" id="ARBA00022840"/>
    </source>
</evidence>
<evidence type="ECO:0000256" key="5">
    <source>
        <dbReference type="ARBA" id="ARBA00022553"/>
    </source>
</evidence>
<keyword evidence="20" id="KW-1185">Reference proteome</keyword>
<gene>
    <name evidence="19" type="primary">glnG_2</name>
    <name evidence="19" type="ORF">BSF38_03139</name>
</gene>
<evidence type="ECO:0000256" key="2">
    <source>
        <dbReference type="ARBA" id="ARBA00019059"/>
    </source>
</evidence>
<dbReference type="PANTHER" id="PTHR32071:SF95">
    <property type="entry name" value="DNA-BINDING TRANSCRIPTIONAL REGULATOR NTRC"/>
    <property type="match status" value="1"/>
</dbReference>
<keyword evidence="13" id="KW-0535">Nitrogen fixation</keyword>
<evidence type="ECO:0000313" key="19">
    <source>
        <dbReference type="EMBL" id="APW61617.1"/>
    </source>
</evidence>
<organism evidence="19 20">
    <name type="scientific">Paludisphaera borealis</name>
    <dbReference type="NCBI Taxonomy" id="1387353"/>
    <lineage>
        <taxon>Bacteria</taxon>
        <taxon>Pseudomonadati</taxon>
        <taxon>Planctomycetota</taxon>
        <taxon>Planctomycetia</taxon>
        <taxon>Isosphaerales</taxon>
        <taxon>Isosphaeraceae</taxon>
        <taxon>Paludisphaera</taxon>
    </lineage>
</organism>
<evidence type="ECO:0000256" key="12">
    <source>
        <dbReference type="ARBA" id="ARBA00023163"/>
    </source>
</evidence>
<evidence type="ECO:0000256" key="8">
    <source>
        <dbReference type="ARBA" id="ARBA00023012"/>
    </source>
</evidence>
<dbReference type="PRINTS" id="PR01590">
    <property type="entry name" value="HTHFIS"/>
</dbReference>
<dbReference type="CDD" id="cd00009">
    <property type="entry name" value="AAA"/>
    <property type="match status" value="1"/>
</dbReference>
<dbReference type="Pfam" id="PF25601">
    <property type="entry name" value="AAA_lid_14"/>
    <property type="match status" value="1"/>
</dbReference>
<dbReference type="GO" id="GO:0043565">
    <property type="term" value="F:sequence-specific DNA binding"/>
    <property type="evidence" value="ECO:0007669"/>
    <property type="project" value="InterPro"/>
</dbReference>
<comment type="subcellular location">
    <subcellularLocation>
        <location evidence="1">Cytoplasm</location>
    </subcellularLocation>
</comment>
<dbReference type="Proteomes" id="UP000186309">
    <property type="component" value="Chromosome"/>
</dbReference>